<evidence type="ECO:0000313" key="2">
    <source>
        <dbReference type="EMBL" id="JAS07108.1"/>
    </source>
</evidence>
<accession>A0A1B6C0T4</accession>
<gene>
    <name evidence="2" type="ORF">g.12588</name>
</gene>
<sequence>MSEMRLTAAYFLLLGAASHLVHCRPVISEAIAEASAKAVPLVVKSVPAFVYLLPSLLDLYGHRDWSKKITPGLHYGITPITGGVKGFLDESLVFHKYNMTGLFNANEELTVDITNGGNINSHFGIELNL</sequence>
<dbReference type="EMBL" id="GEDC01030190">
    <property type="protein sequence ID" value="JAS07108.1"/>
    <property type="molecule type" value="Transcribed_RNA"/>
</dbReference>
<proteinExistence type="predicted"/>
<feature type="chain" id="PRO_5008580000" evidence="1">
    <location>
        <begin position="24"/>
        <end position="129"/>
    </location>
</feature>
<organism evidence="2">
    <name type="scientific">Clastoptera arizonana</name>
    <name type="common">Arizona spittle bug</name>
    <dbReference type="NCBI Taxonomy" id="38151"/>
    <lineage>
        <taxon>Eukaryota</taxon>
        <taxon>Metazoa</taxon>
        <taxon>Ecdysozoa</taxon>
        <taxon>Arthropoda</taxon>
        <taxon>Hexapoda</taxon>
        <taxon>Insecta</taxon>
        <taxon>Pterygota</taxon>
        <taxon>Neoptera</taxon>
        <taxon>Paraneoptera</taxon>
        <taxon>Hemiptera</taxon>
        <taxon>Auchenorrhyncha</taxon>
        <taxon>Cercopoidea</taxon>
        <taxon>Clastopteridae</taxon>
        <taxon>Clastoptera</taxon>
    </lineage>
</organism>
<reference evidence="2" key="1">
    <citation type="submission" date="2015-12" db="EMBL/GenBank/DDBJ databases">
        <title>De novo transcriptome assembly of four potential Pierce s Disease insect vectors from Arizona vineyards.</title>
        <authorList>
            <person name="Tassone E.E."/>
        </authorList>
    </citation>
    <scope>NUCLEOTIDE SEQUENCE</scope>
</reference>
<keyword evidence="1" id="KW-0732">Signal</keyword>
<feature type="signal peptide" evidence="1">
    <location>
        <begin position="1"/>
        <end position="23"/>
    </location>
</feature>
<evidence type="ECO:0000256" key="1">
    <source>
        <dbReference type="SAM" id="SignalP"/>
    </source>
</evidence>
<protein>
    <submittedName>
        <fullName evidence="2">Uncharacterized protein</fullName>
    </submittedName>
</protein>
<dbReference type="AlphaFoldDB" id="A0A1B6C0T4"/>
<name>A0A1B6C0T4_9HEMI</name>